<name>A0A1M6DI79_9FLAO</name>
<dbReference type="RefSeq" id="WP_072763456.1">
    <property type="nucleotide sequence ID" value="NZ_FQYX01000005.1"/>
</dbReference>
<dbReference type="InterPro" id="IPR008670">
    <property type="entry name" value="CoA_reduct_LuxC"/>
</dbReference>
<dbReference type="Pfam" id="PF05893">
    <property type="entry name" value="LuxC"/>
    <property type="match status" value="1"/>
</dbReference>
<keyword evidence="3" id="KW-1185">Reference proteome</keyword>
<evidence type="ECO:0000256" key="1">
    <source>
        <dbReference type="ARBA" id="ARBA00022857"/>
    </source>
</evidence>
<dbReference type="Proteomes" id="UP000184231">
    <property type="component" value="Unassembled WGS sequence"/>
</dbReference>
<reference evidence="2 3" key="1">
    <citation type="submission" date="2016-11" db="EMBL/GenBank/DDBJ databases">
        <authorList>
            <person name="Jaros S."/>
            <person name="Januszkiewicz K."/>
            <person name="Wedrychowicz H."/>
        </authorList>
    </citation>
    <scope>NUCLEOTIDE SEQUENCE [LARGE SCALE GENOMIC DNA]</scope>
    <source>
        <strain evidence="2 3">CGMCC 1.8863</strain>
    </source>
</reference>
<evidence type="ECO:0000313" key="2">
    <source>
        <dbReference type="EMBL" id="SHI72823.1"/>
    </source>
</evidence>
<gene>
    <name evidence="2" type="ORF">SAMN04487911_10519</name>
</gene>
<dbReference type="STRING" id="558155.SAMN04487911_10519"/>
<dbReference type="SUPFAM" id="SSF53720">
    <property type="entry name" value="ALDH-like"/>
    <property type="match status" value="1"/>
</dbReference>
<dbReference type="GO" id="GO:0003995">
    <property type="term" value="F:acyl-CoA dehydrogenase activity"/>
    <property type="evidence" value="ECO:0007669"/>
    <property type="project" value="InterPro"/>
</dbReference>
<accession>A0A1M6DI79</accession>
<dbReference type="AlphaFoldDB" id="A0A1M6DI79"/>
<keyword evidence="1" id="KW-0521">NADP</keyword>
<sequence length="353" mass="40781">MTDLTHISNSFVKLGSFFQEYYEYSKNNTEINSNQQSWFQKFDEAITLSGHKNGWFTKENILYSLKSWAEQLTAENLEEWLSTYEIEKNQPKTVAIVMAGNIPLVGFHDFLSTLITGNRILIKLSSNDSVLLPCVAQYLIEIEPTFKDKIDFTDGKLDAFDAVIATGSNNTSRYFEHYFSKKPNLIRKSRNSVAVLTNNETKEQLTALGEDIFRYYGLGCRSISKIFVPRDYNFDQLYEAIYSYKDILDQAKFSNNYDYNKAVYLMSEYKILDNGFLMLKEDTNYASPIATLFYEYYDSLEELKNKLTANSDRLQCIVADGVLKDEVKFGHTQKPSLKDYADNIDTVEFLIKT</sequence>
<proteinExistence type="predicted"/>
<organism evidence="2 3">
    <name type="scientific">Arenibacter nanhaiticus</name>
    <dbReference type="NCBI Taxonomy" id="558155"/>
    <lineage>
        <taxon>Bacteria</taxon>
        <taxon>Pseudomonadati</taxon>
        <taxon>Bacteroidota</taxon>
        <taxon>Flavobacteriia</taxon>
        <taxon>Flavobacteriales</taxon>
        <taxon>Flavobacteriaceae</taxon>
        <taxon>Arenibacter</taxon>
    </lineage>
</organism>
<dbReference type="OrthoDB" id="1522941at2"/>
<evidence type="ECO:0000313" key="3">
    <source>
        <dbReference type="Proteomes" id="UP000184231"/>
    </source>
</evidence>
<dbReference type="GO" id="GO:0008218">
    <property type="term" value="P:bioluminescence"/>
    <property type="evidence" value="ECO:0007669"/>
    <property type="project" value="InterPro"/>
</dbReference>
<dbReference type="InterPro" id="IPR016161">
    <property type="entry name" value="Ald_DH/histidinol_DH"/>
</dbReference>
<dbReference type="EMBL" id="FQYX01000005">
    <property type="protein sequence ID" value="SHI72823.1"/>
    <property type="molecule type" value="Genomic_DNA"/>
</dbReference>
<protein>
    <submittedName>
        <fullName evidence="2">Acyl-CoA reductase (LuxC)</fullName>
    </submittedName>
</protein>